<sequence>MKSSTLIFFNLCLLLFIVCCPKTTNGASGLPMVGVNSIRVSDIEFVVIIQNNREYARITHIEMHSNEDPIEIHGMIKKSNTYYYSPPQIEISPKGNYAFTYKTSPGNQLIWAVANTTWVNIPQY</sequence>
<feature type="chain" id="PRO_5035253782" evidence="1">
    <location>
        <begin position="27"/>
        <end position="124"/>
    </location>
</feature>
<gene>
    <name evidence="2" type="ORF">CYY_001353</name>
</gene>
<name>A0A8J4Q267_9MYCE</name>
<protein>
    <submittedName>
        <fullName evidence="2">Uncharacterized protein</fullName>
    </submittedName>
</protein>
<evidence type="ECO:0000256" key="1">
    <source>
        <dbReference type="SAM" id="SignalP"/>
    </source>
</evidence>
<keyword evidence="1" id="KW-0732">Signal</keyword>
<evidence type="ECO:0000313" key="3">
    <source>
        <dbReference type="Proteomes" id="UP000695562"/>
    </source>
</evidence>
<evidence type="ECO:0000313" key="2">
    <source>
        <dbReference type="EMBL" id="KAF2077350.1"/>
    </source>
</evidence>
<reference evidence="2" key="1">
    <citation type="submission" date="2020-01" db="EMBL/GenBank/DDBJ databases">
        <title>Development of genomics and gene disruption for Polysphondylium violaceum indicates a role for the polyketide synthase stlB in stalk morphogenesis.</title>
        <authorList>
            <person name="Narita B."/>
            <person name="Kawabe Y."/>
            <person name="Kin K."/>
            <person name="Saito T."/>
            <person name="Gibbs R."/>
            <person name="Kuspa A."/>
            <person name="Muzny D."/>
            <person name="Queller D."/>
            <person name="Richards S."/>
            <person name="Strassman J."/>
            <person name="Sucgang R."/>
            <person name="Worley K."/>
            <person name="Schaap P."/>
        </authorList>
    </citation>
    <scope>NUCLEOTIDE SEQUENCE</scope>
    <source>
        <strain evidence="2">QSvi11</strain>
    </source>
</reference>
<comment type="caution">
    <text evidence="2">The sequence shown here is derived from an EMBL/GenBank/DDBJ whole genome shotgun (WGS) entry which is preliminary data.</text>
</comment>
<proteinExistence type="predicted"/>
<accession>A0A8J4Q267</accession>
<dbReference type="EMBL" id="AJWJ01000031">
    <property type="protein sequence ID" value="KAF2077350.1"/>
    <property type="molecule type" value="Genomic_DNA"/>
</dbReference>
<dbReference type="AlphaFoldDB" id="A0A8J4Q267"/>
<feature type="signal peptide" evidence="1">
    <location>
        <begin position="1"/>
        <end position="26"/>
    </location>
</feature>
<keyword evidence="3" id="KW-1185">Reference proteome</keyword>
<dbReference type="Proteomes" id="UP000695562">
    <property type="component" value="Unassembled WGS sequence"/>
</dbReference>
<organism evidence="2 3">
    <name type="scientific">Polysphondylium violaceum</name>
    <dbReference type="NCBI Taxonomy" id="133409"/>
    <lineage>
        <taxon>Eukaryota</taxon>
        <taxon>Amoebozoa</taxon>
        <taxon>Evosea</taxon>
        <taxon>Eumycetozoa</taxon>
        <taxon>Dictyostelia</taxon>
        <taxon>Dictyosteliales</taxon>
        <taxon>Dictyosteliaceae</taxon>
        <taxon>Polysphondylium</taxon>
    </lineage>
</organism>